<dbReference type="AlphaFoldDB" id="A0AAD6J2R9"/>
<gene>
    <name evidence="2" type="ORF">Dda_3613</name>
</gene>
<dbReference type="Proteomes" id="UP001221413">
    <property type="component" value="Unassembled WGS sequence"/>
</dbReference>
<protein>
    <submittedName>
        <fullName evidence="2">Uncharacterized protein</fullName>
    </submittedName>
</protein>
<dbReference type="EMBL" id="JAQGDS010000004">
    <property type="protein sequence ID" value="KAJ6260952.1"/>
    <property type="molecule type" value="Genomic_DNA"/>
</dbReference>
<evidence type="ECO:0000313" key="2">
    <source>
        <dbReference type="EMBL" id="KAJ6260952.1"/>
    </source>
</evidence>
<feature type="compositionally biased region" description="Polar residues" evidence="1">
    <location>
        <begin position="29"/>
        <end position="42"/>
    </location>
</feature>
<comment type="caution">
    <text evidence="2">The sequence shown here is derived from an EMBL/GenBank/DDBJ whole genome shotgun (WGS) entry which is preliminary data.</text>
</comment>
<accession>A0AAD6J2R9</accession>
<proteinExistence type="predicted"/>
<evidence type="ECO:0000313" key="3">
    <source>
        <dbReference type="Proteomes" id="UP001221413"/>
    </source>
</evidence>
<reference evidence="2" key="1">
    <citation type="submission" date="2023-01" db="EMBL/GenBank/DDBJ databases">
        <title>The chitinases involved in constricting ring structure development in the nematode-trapping fungus Drechslerella dactyloides.</title>
        <authorList>
            <person name="Wang R."/>
            <person name="Zhang L."/>
            <person name="Tang P."/>
            <person name="Li S."/>
            <person name="Liang L."/>
        </authorList>
    </citation>
    <scope>NUCLEOTIDE SEQUENCE</scope>
    <source>
        <strain evidence="2">YMF1.00031</strain>
    </source>
</reference>
<organism evidence="2 3">
    <name type="scientific">Drechslerella dactyloides</name>
    <name type="common">Nematode-trapping fungus</name>
    <name type="synonym">Arthrobotrys dactyloides</name>
    <dbReference type="NCBI Taxonomy" id="74499"/>
    <lineage>
        <taxon>Eukaryota</taxon>
        <taxon>Fungi</taxon>
        <taxon>Dikarya</taxon>
        <taxon>Ascomycota</taxon>
        <taxon>Pezizomycotina</taxon>
        <taxon>Orbiliomycetes</taxon>
        <taxon>Orbiliales</taxon>
        <taxon>Orbiliaceae</taxon>
        <taxon>Drechslerella</taxon>
    </lineage>
</organism>
<name>A0AAD6J2R9_DREDA</name>
<sequence>MLGWVRLSRGSVAIDVDTQLYQLLCQAPQQNGGSSRTTAAAGQQQQQQQQRLDSGGGSRQEDKAQPNSKTRRQQAVKFNSSGLDDMIQPVDGGGCEM</sequence>
<keyword evidence="3" id="KW-1185">Reference proteome</keyword>
<feature type="region of interest" description="Disordered" evidence="1">
    <location>
        <begin position="29"/>
        <end position="97"/>
    </location>
</feature>
<evidence type="ECO:0000256" key="1">
    <source>
        <dbReference type="SAM" id="MobiDB-lite"/>
    </source>
</evidence>